<dbReference type="SUPFAM" id="SSF160631">
    <property type="entry name" value="SMI1/KNR4-like"/>
    <property type="match status" value="1"/>
</dbReference>
<name>A0A2S8FZC4_9BACT</name>
<dbReference type="EMBL" id="PUHY01000005">
    <property type="protein sequence ID" value="PQO37542.1"/>
    <property type="molecule type" value="Genomic_DNA"/>
</dbReference>
<accession>A0A2S8FZC4</accession>
<dbReference type="AlphaFoldDB" id="A0A2S8FZC4"/>
<dbReference type="OrthoDB" id="300871at2"/>
<sequence length="173" mass="19903">MGWDEKLRTTIADSQTVSNLKIVFRSAGPADERFITHLREQYPFIAGDYCRFLAITDGAGLWMYEFFGSGASRMPAIRDLINRWRPISEKLQVFPFAEDPEGNCISMRINGEIIQYGVEIESDSHCIVLANSFGDFLDHMLMGEGFYSLFEVPPTEIENNEWLDYLKQKGWLQ</sequence>
<gene>
    <name evidence="1" type="ORF">C5Y83_06245</name>
</gene>
<dbReference type="RefSeq" id="WP_105328791.1">
    <property type="nucleotide sequence ID" value="NZ_PUHY01000005.1"/>
</dbReference>
<protein>
    <recommendedName>
        <fullName evidence="3">SMI1/KNR4 family protein</fullName>
    </recommendedName>
</protein>
<dbReference type="InterPro" id="IPR037883">
    <property type="entry name" value="Knr4/Smi1-like_sf"/>
</dbReference>
<dbReference type="Gene3D" id="3.40.1580.10">
    <property type="entry name" value="SMI1/KNR4-like"/>
    <property type="match status" value="1"/>
</dbReference>
<comment type="caution">
    <text evidence="1">The sequence shown here is derived from an EMBL/GenBank/DDBJ whole genome shotgun (WGS) entry which is preliminary data.</text>
</comment>
<evidence type="ECO:0000313" key="2">
    <source>
        <dbReference type="Proteomes" id="UP000238322"/>
    </source>
</evidence>
<organism evidence="1 2">
    <name type="scientific">Blastopirellula marina</name>
    <dbReference type="NCBI Taxonomy" id="124"/>
    <lineage>
        <taxon>Bacteria</taxon>
        <taxon>Pseudomonadati</taxon>
        <taxon>Planctomycetota</taxon>
        <taxon>Planctomycetia</taxon>
        <taxon>Pirellulales</taxon>
        <taxon>Pirellulaceae</taxon>
        <taxon>Blastopirellula</taxon>
    </lineage>
</organism>
<evidence type="ECO:0008006" key="3">
    <source>
        <dbReference type="Google" id="ProtNLM"/>
    </source>
</evidence>
<proteinExistence type="predicted"/>
<evidence type="ECO:0000313" key="1">
    <source>
        <dbReference type="EMBL" id="PQO37542.1"/>
    </source>
</evidence>
<reference evidence="1 2" key="1">
    <citation type="submission" date="2018-02" db="EMBL/GenBank/DDBJ databases">
        <title>Comparative genomes isolates from brazilian mangrove.</title>
        <authorList>
            <person name="Araujo J.E."/>
            <person name="Taketani R.G."/>
            <person name="Silva M.C.P."/>
            <person name="Loureco M.V."/>
            <person name="Andreote F.D."/>
        </authorList>
    </citation>
    <scope>NUCLEOTIDE SEQUENCE [LARGE SCALE GENOMIC DNA]</scope>
    <source>
        <strain evidence="1 2">Hex-1 MGV</strain>
    </source>
</reference>
<dbReference type="Proteomes" id="UP000238322">
    <property type="component" value="Unassembled WGS sequence"/>
</dbReference>